<reference evidence="3 4" key="1">
    <citation type="submission" date="2021-06" db="EMBL/GenBank/DDBJ databases">
        <title>Ecological speciation of a Streptomyces species isolated from different habitats and geographic origins.</title>
        <authorList>
            <person name="Wang J."/>
        </authorList>
    </citation>
    <scope>NUCLEOTIDE SEQUENCE [LARGE SCALE GENOMIC DNA]</scope>
    <source>
        <strain evidence="3 4">FXJ8.012</strain>
    </source>
</reference>
<name>A0ABS7VXS1_STROV</name>
<dbReference type="RefSeq" id="WP_031039233.1">
    <property type="nucleotide sequence ID" value="NZ_BNEG01000003.1"/>
</dbReference>
<dbReference type="Proteomes" id="UP000758701">
    <property type="component" value="Unassembled WGS sequence"/>
</dbReference>
<dbReference type="Pfam" id="PF19609">
    <property type="entry name" value="DUF6114"/>
    <property type="match status" value="1"/>
</dbReference>
<evidence type="ECO:0008006" key="5">
    <source>
        <dbReference type="Google" id="ProtNLM"/>
    </source>
</evidence>
<feature type="transmembrane region" description="Helical" evidence="2">
    <location>
        <begin position="24"/>
        <end position="44"/>
    </location>
</feature>
<feature type="transmembrane region" description="Helical" evidence="2">
    <location>
        <begin position="56"/>
        <end position="81"/>
    </location>
</feature>
<protein>
    <recommendedName>
        <fullName evidence="5">Integral membrane protein</fullName>
    </recommendedName>
</protein>
<dbReference type="InterPro" id="IPR046096">
    <property type="entry name" value="DUF6114"/>
</dbReference>
<keyword evidence="2" id="KW-0472">Membrane</keyword>
<keyword evidence="4" id="KW-1185">Reference proteome</keyword>
<organism evidence="3 4">
    <name type="scientific">Streptomyces olivaceus</name>
    <dbReference type="NCBI Taxonomy" id="47716"/>
    <lineage>
        <taxon>Bacteria</taxon>
        <taxon>Bacillati</taxon>
        <taxon>Actinomycetota</taxon>
        <taxon>Actinomycetes</taxon>
        <taxon>Kitasatosporales</taxon>
        <taxon>Streptomycetaceae</taxon>
        <taxon>Streptomyces</taxon>
    </lineage>
</organism>
<keyword evidence="2" id="KW-0812">Transmembrane</keyword>
<accession>A0ABS7VXS1</accession>
<dbReference type="EMBL" id="JAHSTP010000001">
    <property type="protein sequence ID" value="MBZ6150494.1"/>
    <property type="molecule type" value="Genomic_DNA"/>
</dbReference>
<evidence type="ECO:0000256" key="2">
    <source>
        <dbReference type="SAM" id="Phobius"/>
    </source>
</evidence>
<feature type="transmembrane region" description="Helical" evidence="2">
    <location>
        <begin position="88"/>
        <end position="104"/>
    </location>
</feature>
<feature type="region of interest" description="Disordered" evidence="1">
    <location>
        <begin position="129"/>
        <end position="217"/>
    </location>
</feature>
<evidence type="ECO:0000313" key="4">
    <source>
        <dbReference type="Proteomes" id="UP000758701"/>
    </source>
</evidence>
<proteinExistence type="predicted"/>
<comment type="caution">
    <text evidence="3">The sequence shown here is derived from an EMBL/GenBank/DDBJ whole genome shotgun (WGS) entry which is preliminary data.</text>
</comment>
<gene>
    <name evidence="3" type="ORF">KVH32_04825</name>
</gene>
<sequence>MSAETPAAAGQFTRRRLQFRAWRGGRPFWAGLFIALGGLPIAYFPYANLQIGHLTLAMATTAGAGSLIIGVLLVVLGVSLWYQKHVRVFAGVAAILLALVSIPVSNLGGFLIGFLLALVGGAMAVSWVPGEPPQAEPPAGGRATDDTPEGATPGTQADDTAFPGFPEPGTRGADGAVPKPRSGMDDGSPAQAYAGLRANDLSGTSPANGANGRHSAG</sequence>
<keyword evidence="2" id="KW-1133">Transmembrane helix</keyword>
<evidence type="ECO:0000256" key="1">
    <source>
        <dbReference type="SAM" id="MobiDB-lite"/>
    </source>
</evidence>
<evidence type="ECO:0000313" key="3">
    <source>
        <dbReference type="EMBL" id="MBZ6150494.1"/>
    </source>
</evidence>